<evidence type="ECO:0000313" key="2">
    <source>
        <dbReference type="EMBL" id="SVD13700.1"/>
    </source>
</evidence>
<reference evidence="2" key="1">
    <citation type="submission" date="2018-05" db="EMBL/GenBank/DDBJ databases">
        <authorList>
            <person name="Lanie J.A."/>
            <person name="Ng W.-L."/>
            <person name="Kazmierczak K.M."/>
            <person name="Andrzejewski T.M."/>
            <person name="Davidsen T.M."/>
            <person name="Wayne K.J."/>
            <person name="Tettelin H."/>
            <person name="Glass J.I."/>
            <person name="Rusch D."/>
            <person name="Podicherti R."/>
            <person name="Tsui H.-C.T."/>
            <person name="Winkler M.E."/>
        </authorList>
    </citation>
    <scope>NUCLEOTIDE SEQUENCE</scope>
</reference>
<keyword evidence="1" id="KW-0472">Membrane</keyword>
<protein>
    <submittedName>
        <fullName evidence="2">Uncharacterized protein</fullName>
    </submittedName>
</protein>
<feature type="non-terminal residue" evidence="2">
    <location>
        <position position="175"/>
    </location>
</feature>
<feature type="transmembrane region" description="Helical" evidence="1">
    <location>
        <begin position="132"/>
        <end position="150"/>
    </location>
</feature>
<keyword evidence="1" id="KW-0812">Transmembrane</keyword>
<gene>
    <name evidence="2" type="ORF">METZ01_LOCUS366554</name>
</gene>
<dbReference type="AlphaFoldDB" id="A0A382SUU8"/>
<keyword evidence="1" id="KW-1133">Transmembrane helix</keyword>
<evidence type="ECO:0000256" key="1">
    <source>
        <dbReference type="SAM" id="Phobius"/>
    </source>
</evidence>
<organism evidence="2">
    <name type="scientific">marine metagenome</name>
    <dbReference type="NCBI Taxonomy" id="408172"/>
    <lineage>
        <taxon>unclassified sequences</taxon>
        <taxon>metagenomes</taxon>
        <taxon>ecological metagenomes</taxon>
    </lineage>
</organism>
<sequence>MKREKIFVPVLTIRIFKKMVLDRVRRPWSSNWFGSRATDNKMNSVRISWCQVLFFLITLNLGWHLLPSLGLAQEDDQLHPPSIGQDNNAEMWRAVRGGIQGKVSIPDKKAGVLVQSEGEEWRSIRNGPISNYGAWLIVGTVALLALFFAARGRIRIESGRSGKTVLRFASFERLI</sequence>
<accession>A0A382SUU8</accession>
<feature type="transmembrane region" description="Helical" evidence="1">
    <location>
        <begin position="45"/>
        <end position="66"/>
    </location>
</feature>
<proteinExistence type="predicted"/>
<dbReference type="EMBL" id="UINC01131783">
    <property type="protein sequence ID" value="SVD13700.1"/>
    <property type="molecule type" value="Genomic_DNA"/>
</dbReference>
<name>A0A382SUU8_9ZZZZ</name>